<sequence>MADNDDAANVLPALNGRLQFRIAYNYRTSQEILAFIDTVANSRDPGGEYGIVEEWRGNHLRNIRDGIRSLYLNGPGYEAPDPPQHIRRTENTSRNARCPLNVENYVFPRRHRIFSVYDLLAIFLSLAPAPIGATRATFYYPWTVVFIRWSTIMTAFGGDYRVGGKVPTMYQCTWRTEPGRQSRFFIGTVLAGMVTVGRPSGANRNPWVRTLRRARFAHLTHNGQENGQVVGARRWAYGQSPKFDDTPEAGWNFGNCAETHPFVELVQDADPVGRSRCYGFAVRPSEVFGGQPLANLEAMLAMEYCKLKFTNMALPCLNCKEMINEVYHCRYFNFVPLPDHLIALFIAQPV</sequence>
<dbReference type="AlphaFoldDB" id="A0A8H6E1R5"/>
<name>A0A8H6E1R5_PETAA</name>
<keyword evidence="2" id="KW-1185">Reference proteome</keyword>
<proteinExistence type="predicted"/>
<reference evidence="1 2" key="1">
    <citation type="submission" date="2019-04" db="EMBL/GenBank/DDBJ databases">
        <title>Aspergillus burnettii sp. nov., novel species from soil in southeast Queensland.</title>
        <authorList>
            <person name="Gilchrist C.L.M."/>
            <person name="Pitt J.I."/>
            <person name="Lange L."/>
            <person name="Lacey H.J."/>
            <person name="Vuong D."/>
            <person name="Midgley D.J."/>
            <person name="Greenfield P."/>
            <person name="Bradbury M."/>
            <person name="Lacey E."/>
            <person name="Busk P.K."/>
            <person name="Pilgaard B."/>
            <person name="Chooi Y.H."/>
            <person name="Piggott A.M."/>
        </authorList>
    </citation>
    <scope>NUCLEOTIDE SEQUENCE [LARGE SCALE GENOMIC DNA]</scope>
    <source>
        <strain evidence="1 2">FRR 5400</strain>
    </source>
</reference>
<dbReference type="Proteomes" id="UP000541154">
    <property type="component" value="Unassembled WGS sequence"/>
</dbReference>
<accession>A0A8H6E1R5</accession>
<protein>
    <submittedName>
        <fullName evidence="1">Uncharacterized protein</fullName>
    </submittedName>
</protein>
<organism evidence="1 2">
    <name type="scientific">Petromyces alliaceus</name>
    <name type="common">Aspergillus alliaceus</name>
    <dbReference type="NCBI Taxonomy" id="209559"/>
    <lineage>
        <taxon>Eukaryota</taxon>
        <taxon>Fungi</taxon>
        <taxon>Dikarya</taxon>
        <taxon>Ascomycota</taxon>
        <taxon>Pezizomycotina</taxon>
        <taxon>Eurotiomycetes</taxon>
        <taxon>Eurotiomycetidae</taxon>
        <taxon>Eurotiales</taxon>
        <taxon>Aspergillaceae</taxon>
        <taxon>Aspergillus</taxon>
        <taxon>Aspergillus subgen. Circumdati</taxon>
    </lineage>
</organism>
<evidence type="ECO:0000313" key="1">
    <source>
        <dbReference type="EMBL" id="KAF5856157.1"/>
    </source>
</evidence>
<gene>
    <name evidence="1" type="ORF">ETB97_007814</name>
</gene>
<comment type="caution">
    <text evidence="1">The sequence shown here is derived from an EMBL/GenBank/DDBJ whole genome shotgun (WGS) entry which is preliminary data.</text>
</comment>
<dbReference type="EMBL" id="SPNV01000342">
    <property type="protein sequence ID" value="KAF5856157.1"/>
    <property type="molecule type" value="Genomic_DNA"/>
</dbReference>
<evidence type="ECO:0000313" key="2">
    <source>
        <dbReference type="Proteomes" id="UP000541154"/>
    </source>
</evidence>